<dbReference type="SUPFAM" id="SSF101941">
    <property type="entry name" value="NAC domain"/>
    <property type="match status" value="1"/>
</dbReference>
<organism evidence="7">
    <name type="scientific">Arabidopsis lyrata subsp. lyrata</name>
    <name type="common">Lyre-leaved rock-cress</name>
    <dbReference type="NCBI Taxonomy" id="81972"/>
    <lineage>
        <taxon>Eukaryota</taxon>
        <taxon>Viridiplantae</taxon>
        <taxon>Streptophyta</taxon>
        <taxon>Embryophyta</taxon>
        <taxon>Tracheophyta</taxon>
        <taxon>Spermatophyta</taxon>
        <taxon>Magnoliopsida</taxon>
        <taxon>eudicotyledons</taxon>
        <taxon>Gunneridae</taxon>
        <taxon>Pentapetalae</taxon>
        <taxon>rosids</taxon>
        <taxon>malvids</taxon>
        <taxon>Brassicales</taxon>
        <taxon>Brassicaceae</taxon>
        <taxon>Camelineae</taxon>
        <taxon>Arabidopsis</taxon>
    </lineage>
</organism>
<evidence type="ECO:0000256" key="3">
    <source>
        <dbReference type="ARBA" id="ARBA00023163"/>
    </source>
</evidence>
<dbReference type="GO" id="GO:0003677">
    <property type="term" value="F:DNA binding"/>
    <property type="evidence" value="ECO:0007669"/>
    <property type="project" value="UniProtKB-KW"/>
</dbReference>
<dbReference type="InterPro" id="IPR003441">
    <property type="entry name" value="NAC-dom"/>
</dbReference>
<dbReference type="InterPro" id="IPR036093">
    <property type="entry name" value="NAC_dom_sf"/>
</dbReference>
<dbReference type="Pfam" id="PF02365">
    <property type="entry name" value="NAM"/>
    <property type="match status" value="1"/>
</dbReference>
<accession>D7MTJ9</accession>
<evidence type="ECO:0000256" key="2">
    <source>
        <dbReference type="ARBA" id="ARBA00023125"/>
    </source>
</evidence>
<dbReference type="KEGG" id="aly:9300357"/>
<dbReference type="Proteomes" id="UP000008694">
    <property type="component" value="Unassembled WGS sequence"/>
</dbReference>
<dbReference type="HOGENOM" id="CLU_035664_11_2_1"/>
<dbReference type="AlphaFoldDB" id="D7MTJ9"/>
<keyword evidence="1" id="KW-0805">Transcription regulation</keyword>
<evidence type="ECO:0000256" key="1">
    <source>
        <dbReference type="ARBA" id="ARBA00023015"/>
    </source>
</evidence>
<keyword evidence="2" id="KW-0238">DNA-binding</keyword>
<dbReference type="STRING" id="81972.D7MTJ9"/>
<gene>
    <name evidence="6" type="ORF">ARALYDRAFT_357630</name>
</gene>
<protein>
    <recommendedName>
        <fullName evidence="5">NAC domain-containing protein</fullName>
    </recommendedName>
</protein>
<evidence type="ECO:0000259" key="5">
    <source>
        <dbReference type="PROSITE" id="PS51005"/>
    </source>
</evidence>
<keyword evidence="4" id="KW-0539">Nucleus</keyword>
<name>D7MTJ9_ARALL</name>
<proteinExistence type="predicted"/>
<keyword evidence="3" id="KW-0804">Transcription</keyword>
<dbReference type="OrthoDB" id="1109790at2759"/>
<evidence type="ECO:0000313" key="7">
    <source>
        <dbReference type="Proteomes" id="UP000008694"/>
    </source>
</evidence>
<evidence type="ECO:0000256" key="4">
    <source>
        <dbReference type="ARBA" id="ARBA00023242"/>
    </source>
</evidence>
<dbReference type="Gramene" id="fgenesh1_pg.C_scaffold_8001417">
    <property type="protein sequence ID" value="fgenesh1_pg.C_scaffold_8001417"/>
    <property type="gene ID" value="fgenesh1_pg.C_scaffold_8001417"/>
</dbReference>
<dbReference type="PROSITE" id="PS51005">
    <property type="entry name" value="NAC"/>
    <property type="match status" value="1"/>
</dbReference>
<sequence>MMSIVGYEFRPTDEELVGFYLRNKLLGNSCLIEAIGELNIYQFDPWELPSQSMMRSNDTVWFFFSGREITFAIRNRQSRTTASGYWKITGQPSVIKERSIFQRVIGQKKTLVFHKGKSPNGERTHWIMHEYSDLSLPESQRTHVVCKVEYTGHDVESVLVDYGPSDFGLLPSLTQEDWDFAFSD</sequence>
<keyword evidence="7" id="KW-1185">Reference proteome</keyword>
<dbReference type="EMBL" id="GL348720">
    <property type="protein sequence ID" value="EFH40540.1"/>
    <property type="molecule type" value="Genomic_DNA"/>
</dbReference>
<evidence type="ECO:0000313" key="6">
    <source>
        <dbReference type="EMBL" id="EFH40540.1"/>
    </source>
</evidence>
<dbReference type="GO" id="GO:0006355">
    <property type="term" value="P:regulation of DNA-templated transcription"/>
    <property type="evidence" value="ECO:0007669"/>
    <property type="project" value="InterPro"/>
</dbReference>
<feature type="domain" description="NAC" evidence="5">
    <location>
        <begin position="3"/>
        <end position="151"/>
    </location>
</feature>
<dbReference type="PANTHER" id="PTHR31744">
    <property type="entry name" value="PROTEIN CUP-SHAPED COTYLEDON 2-RELATED"/>
    <property type="match status" value="1"/>
</dbReference>
<reference evidence="7" key="1">
    <citation type="journal article" date="2011" name="Nat. Genet.">
        <title>The Arabidopsis lyrata genome sequence and the basis of rapid genome size change.</title>
        <authorList>
            <person name="Hu T.T."/>
            <person name="Pattyn P."/>
            <person name="Bakker E.G."/>
            <person name="Cao J."/>
            <person name="Cheng J.-F."/>
            <person name="Clark R.M."/>
            <person name="Fahlgren N."/>
            <person name="Fawcett J.A."/>
            <person name="Grimwood J."/>
            <person name="Gundlach H."/>
            <person name="Haberer G."/>
            <person name="Hollister J.D."/>
            <person name="Ossowski S."/>
            <person name="Ottilar R.P."/>
            <person name="Salamov A.A."/>
            <person name="Schneeberger K."/>
            <person name="Spannagl M."/>
            <person name="Wang X."/>
            <person name="Yang L."/>
            <person name="Nasrallah M.E."/>
            <person name="Bergelson J."/>
            <person name="Carrington J.C."/>
            <person name="Gaut B.S."/>
            <person name="Schmutz J."/>
            <person name="Mayer K.F.X."/>
            <person name="Van de Peer Y."/>
            <person name="Grigoriev I.V."/>
            <person name="Nordborg M."/>
            <person name="Weigel D."/>
            <person name="Guo Y.-L."/>
        </authorList>
    </citation>
    <scope>NUCLEOTIDE SEQUENCE [LARGE SCALE GENOMIC DNA]</scope>
    <source>
        <strain evidence="7">cv. MN47</strain>
    </source>
</reference>
<dbReference type="Gene3D" id="2.170.150.80">
    <property type="entry name" value="NAC domain"/>
    <property type="match status" value="1"/>
</dbReference>